<dbReference type="EMBL" id="JADCNM010000006">
    <property type="protein sequence ID" value="KAG0478251.1"/>
    <property type="molecule type" value="Genomic_DNA"/>
</dbReference>
<reference evidence="1 2" key="1">
    <citation type="journal article" date="2020" name="Nat. Food">
        <title>A phased Vanilla planifolia genome enables genetic improvement of flavour and production.</title>
        <authorList>
            <person name="Hasing T."/>
            <person name="Tang H."/>
            <person name="Brym M."/>
            <person name="Khazi F."/>
            <person name="Huang T."/>
            <person name="Chambers A.H."/>
        </authorList>
    </citation>
    <scope>NUCLEOTIDE SEQUENCE [LARGE SCALE GENOMIC DNA]</scope>
    <source>
        <tissue evidence="1">Leaf</tissue>
    </source>
</reference>
<dbReference type="Proteomes" id="UP000639772">
    <property type="component" value="Chromosome 6"/>
</dbReference>
<dbReference type="AlphaFoldDB" id="A0A835QRI2"/>
<protein>
    <submittedName>
        <fullName evidence="1">Uncharacterized protein</fullName>
    </submittedName>
</protein>
<evidence type="ECO:0000313" key="2">
    <source>
        <dbReference type="Proteomes" id="UP000639772"/>
    </source>
</evidence>
<sequence length="115" mass="12805">MTLRRLLSLIRGHRRHIPARPASGSAVAVTLQLNASRRHLSCACYDLRSPSGDRTVRQLEERSKTWVVISMLTLPGSKPPTMPKVMDKDVPKALEILSDILQNSSFDESRISRGA</sequence>
<comment type="caution">
    <text evidence="1">The sequence shown here is derived from an EMBL/GenBank/DDBJ whole genome shotgun (WGS) entry which is preliminary data.</text>
</comment>
<gene>
    <name evidence="1" type="ORF">HPP92_012970</name>
</gene>
<organism evidence="1 2">
    <name type="scientific">Vanilla planifolia</name>
    <name type="common">Vanilla</name>
    <dbReference type="NCBI Taxonomy" id="51239"/>
    <lineage>
        <taxon>Eukaryota</taxon>
        <taxon>Viridiplantae</taxon>
        <taxon>Streptophyta</taxon>
        <taxon>Embryophyta</taxon>
        <taxon>Tracheophyta</taxon>
        <taxon>Spermatophyta</taxon>
        <taxon>Magnoliopsida</taxon>
        <taxon>Liliopsida</taxon>
        <taxon>Asparagales</taxon>
        <taxon>Orchidaceae</taxon>
        <taxon>Vanilloideae</taxon>
        <taxon>Vanilleae</taxon>
        <taxon>Vanilla</taxon>
    </lineage>
</organism>
<accession>A0A835QRI2</accession>
<name>A0A835QRI2_VANPL</name>
<proteinExistence type="predicted"/>
<evidence type="ECO:0000313" key="1">
    <source>
        <dbReference type="EMBL" id="KAG0478251.1"/>
    </source>
</evidence>